<dbReference type="GO" id="GO:0009104">
    <property type="term" value="P:lipopolysaccharide catabolic process"/>
    <property type="evidence" value="ECO:0007669"/>
    <property type="project" value="TreeGrafter"/>
</dbReference>
<sequence length="124" mass="14186">MCLQKSPCNGWLSSNDTVRQMTTQRAVDLSDAVRNATYSYSPRNFDVAYLDFPFDAAIKEWEAQGGEAWQLIEAVDGFHINQFGHSVTSDILWQWLQANKPHWLPPLNPHNADIERVFKDQGGY</sequence>
<evidence type="ECO:0000313" key="2">
    <source>
        <dbReference type="Proteomes" id="UP000663844"/>
    </source>
</evidence>
<dbReference type="Proteomes" id="UP000663844">
    <property type="component" value="Unassembled WGS sequence"/>
</dbReference>
<dbReference type="AlphaFoldDB" id="A0A819W993"/>
<organism evidence="1 2">
    <name type="scientific">Adineta steineri</name>
    <dbReference type="NCBI Taxonomy" id="433720"/>
    <lineage>
        <taxon>Eukaryota</taxon>
        <taxon>Metazoa</taxon>
        <taxon>Spiralia</taxon>
        <taxon>Gnathifera</taxon>
        <taxon>Rotifera</taxon>
        <taxon>Eurotatoria</taxon>
        <taxon>Bdelloidea</taxon>
        <taxon>Adinetida</taxon>
        <taxon>Adinetidae</taxon>
        <taxon>Adineta</taxon>
    </lineage>
</organism>
<dbReference type="EMBL" id="CAJOAZ010006088">
    <property type="protein sequence ID" value="CAF4123077.1"/>
    <property type="molecule type" value="Genomic_DNA"/>
</dbReference>
<comment type="caution">
    <text evidence="1">The sequence shown here is derived from an EMBL/GenBank/DDBJ whole genome shotgun (WGS) entry which is preliminary data.</text>
</comment>
<dbReference type="GO" id="GO:0005509">
    <property type="term" value="F:calcium ion binding"/>
    <property type="evidence" value="ECO:0007669"/>
    <property type="project" value="TreeGrafter"/>
</dbReference>
<dbReference type="InterPro" id="IPR039676">
    <property type="entry name" value="AOAH"/>
</dbReference>
<dbReference type="PANTHER" id="PTHR15010:SF0">
    <property type="entry name" value="ACYLOXYACYL HYDROLASE"/>
    <property type="match status" value="1"/>
</dbReference>
<accession>A0A819W993</accession>
<evidence type="ECO:0000313" key="1">
    <source>
        <dbReference type="EMBL" id="CAF4123077.1"/>
    </source>
</evidence>
<protein>
    <submittedName>
        <fullName evidence="1">Uncharacterized protein</fullName>
    </submittedName>
</protein>
<gene>
    <name evidence="1" type="ORF">OXD698_LOCUS36602</name>
</gene>
<name>A0A819W993_9BILA</name>
<reference evidence="1" key="1">
    <citation type="submission" date="2021-02" db="EMBL/GenBank/DDBJ databases">
        <authorList>
            <person name="Nowell W R."/>
        </authorList>
    </citation>
    <scope>NUCLEOTIDE SEQUENCE</scope>
</reference>
<dbReference type="PANTHER" id="PTHR15010">
    <property type="entry name" value="ACYLOXYACYL HYDROLASE"/>
    <property type="match status" value="1"/>
</dbReference>
<proteinExistence type="predicted"/>
<dbReference type="GO" id="GO:0050528">
    <property type="term" value="F:acyloxyacyl hydrolase activity"/>
    <property type="evidence" value="ECO:0007669"/>
    <property type="project" value="InterPro"/>
</dbReference>